<evidence type="ECO:0000313" key="3">
    <source>
        <dbReference type="Proteomes" id="UP000571950"/>
    </source>
</evidence>
<name>A0A7W6FRI1_9SPHN</name>
<sequence length="170" mass="18502">MHKDAQHSLVSSRSGADGKGRYVVQEIEDPAGVKQRLQIHIGESPLSWLRARGILSDRLYRAGDRLREDWELAGLGPRVTMAWDAVPGGGRNRRAAPAGVDPQGWRLSARQRFDGALRHSGPGLSDILWRVVCAGEGLGAAEKALGWPSRAGKLVLGFALERVADFYKIA</sequence>
<dbReference type="EMBL" id="JACIDT010000017">
    <property type="protein sequence ID" value="MBB3928003.1"/>
    <property type="molecule type" value="Genomic_DNA"/>
</dbReference>
<dbReference type="InterPro" id="IPR045599">
    <property type="entry name" value="DUF6456"/>
</dbReference>
<keyword evidence="3" id="KW-1185">Reference proteome</keyword>
<feature type="domain" description="DUF6456" evidence="1">
    <location>
        <begin position="39"/>
        <end position="168"/>
    </location>
</feature>
<reference evidence="2 3" key="1">
    <citation type="submission" date="2020-08" db="EMBL/GenBank/DDBJ databases">
        <title>Genomic Encyclopedia of Type Strains, Phase IV (KMG-IV): sequencing the most valuable type-strain genomes for metagenomic binning, comparative biology and taxonomic classification.</title>
        <authorList>
            <person name="Goeker M."/>
        </authorList>
    </citation>
    <scope>NUCLEOTIDE SEQUENCE [LARGE SCALE GENOMIC DNA]</scope>
    <source>
        <strain evidence="2 3">DSM 26189</strain>
    </source>
</reference>
<dbReference type="Proteomes" id="UP000571950">
    <property type="component" value="Unassembled WGS sequence"/>
</dbReference>
<accession>A0A7W6FRI1</accession>
<dbReference type="RefSeq" id="WP_188073421.1">
    <property type="nucleotide sequence ID" value="NZ_BSPS01000088.1"/>
</dbReference>
<dbReference type="Pfam" id="PF20057">
    <property type="entry name" value="DUF6456"/>
    <property type="match status" value="1"/>
</dbReference>
<comment type="caution">
    <text evidence="2">The sequence shown here is derived from an EMBL/GenBank/DDBJ whole genome shotgun (WGS) entry which is preliminary data.</text>
</comment>
<organism evidence="2 3">
    <name type="scientific">Sphingobium jiangsuense</name>
    <dbReference type="NCBI Taxonomy" id="870476"/>
    <lineage>
        <taxon>Bacteria</taxon>
        <taxon>Pseudomonadati</taxon>
        <taxon>Pseudomonadota</taxon>
        <taxon>Alphaproteobacteria</taxon>
        <taxon>Sphingomonadales</taxon>
        <taxon>Sphingomonadaceae</taxon>
        <taxon>Sphingobium</taxon>
    </lineage>
</organism>
<dbReference type="AlphaFoldDB" id="A0A7W6FRI1"/>
<protein>
    <recommendedName>
        <fullName evidence="1">DUF6456 domain-containing protein</fullName>
    </recommendedName>
</protein>
<gene>
    <name evidence="2" type="ORF">GGR43_003742</name>
</gene>
<proteinExistence type="predicted"/>
<evidence type="ECO:0000259" key="1">
    <source>
        <dbReference type="Pfam" id="PF20057"/>
    </source>
</evidence>
<evidence type="ECO:0000313" key="2">
    <source>
        <dbReference type="EMBL" id="MBB3928003.1"/>
    </source>
</evidence>